<reference evidence="4" key="1">
    <citation type="journal article" date="2014" name="Int. J. Syst. Evol. Microbiol.">
        <title>Complete genome sequence of Corynebacterium casei LMG S-19264T (=DSM 44701T), isolated from a smear-ripened cheese.</title>
        <authorList>
            <consortium name="US DOE Joint Genome Institute (JGI-PGF)"/>
            <person name="Walter F."/>
            <person name="Albersmeier A."/>
            <person name="Kalinowski J."/>
            <person name="Ruckert C."/>
        </authorList>
    </citation>
    <scope>NUCLEOTIDE SEQUENCE</scope>
    <source>
        <strain evidence="4">KCTC 42651</strain>
    </source>
</reference>
<dbReference type="RefSeq" id="WP_189988201.1">
    <property type="nucleotide sequence ID" value="NZ_BMZS01000003.1"/>
</dbReference>
<dbReference type="Pfam" id="PF01471">
    <property type="entry name" value="PG_binding_1"/>
    <property type="match status" value="1"/>
</dbReference>
<feature type="chain" id="PRO_5037319025" description="Peptidoglycan binding-like domain-containing protein" evidence="2">
    <location>
        <begin position="28"/>
        <end position="216"/>
    </location>
</feature>
<protein>
    <recommendedName>
        <fullName evidence="3">Peptidoglycan binding-like domain-containing protein</fullName>
    </recommendedName>
</protein>
<reference evidence="4" key="2">
    <citation type="submission" date="2020-09" db="EMBL/GenBank/DDBJ databases">
        <authorList>
            <person name="Sun Q."/>
            <person name="Kim S."/>
        </authorList>
    </citation>
    <scope>NUCLEOTIDE SEQUENCE</scope>
    <source>
        <strain evidence="4">KCTC 42651</strain>
    </source>
</reference>
<keyword evidence="1" id="KW-1133">Transmembrane helix</keyword>
<dbReference type="InterPro" id="IPR036365">
    <property type="entry name" value="PGBD-like_sf"/>
</dbReference>
<evidence type="ECO:0000256" key="1">
    <source>
        <dbReference type="SAM" id="Phobius"/>
    </source>
</evidence>
<keyword evidence="1" id="KW-0472">Membrane</keyword>
<dbReference type="SUPFAM" id="SSF47090">
    <property type="entry name" value="PGBD-like"/>
    <property type="match status" value="1"/>
</dbReference>
<feature type="domain" description="Peptidoglycan binding-like" evidence="3">
    <location>
        <begin position="33"/>
        <end position="86"/>
    </location>
</feature>
<name>A0A918XPU8_9PROT</name>
<dbReference type="InterPro" id="IPR036366">
    <property type="entry name" value="PGBDSf"/>
</dbReference>
<keyword evidence="5" id="KW-1185">Reference proteome</keyword>
<keyword evidence="1" id="KW-0812">Transmembrane</keyword>
<evidence type="ECO:0000313" key="5">
    <source>
        <dbReference type="Proteomes" id="UP000630353"/>
    </source>
</evidence>
<evidence type="ECO:0000313" key="4">
    <source>
        <dbReference type="EMBL" id="GHD45539.1"/>
    </source>
</evidence>
<feature type="signal peptide" evidence="2">
    <location>
        <begin position="1"/>
        <end position="27"/>
    </location>
</feature>
<organism evidence="4 5">
    <name type="scientific">Thalassobaculum fulvum</name>
    <dbReference type="NCBI Taxonomy" id="1633335"/>
    <lineage>
        <taxon>Bacteria</taxon>
        <taxon>Pseudomonadati</taxon>
        <taxon>Pseudomonadota</taxon>
        <taxon>Alphaproteobacteria</taxon>
        <taxon>Rhodospirillales</taxon>
        <taxon>Thalassobaculaceae</taxon>
        <taxon>Thalassobaculum</taxon>
    </lineage>
</organism>
<evidence type="ECO:0000259" key="3">
    <source>
        <dbReference type="Pfam" id="PF01471"/>
    </source>
</evidence>
<dbReference type="Proteomes" id="UP000630353">
    <property type="component" value="Unassembled WGS sequence"/>
</dbReference>
<dbReference type="Gene3D" id="1.10.101.10">
    <property type="entry name" value="PGBD-like superfamily/PGBD"/>
    <property type="match status" value="1"/>
</dbReference>
<accession>A0A918XPU8</accession>
<dbReference type="InterPro" id="IPR002477">
    <property type="entry name" value="Peptidoglycan-bd-like"/>
</dbReference>
<proteinExistence type="predicted"/>
<sequence>MAVMAGFLRTLSAVACVLWLAGWPADAAAWSAPVQQAQERLDALGLDPGPIDGVMGARTRDALREFQRKRDLPVTGELDWQTRMALAATVRTVKDAVPFPAPRAVPVPQVSATPLPPPGSGRAEAAPPAVVATIEGGDATSAEPETTGARTGFERLLGNPARAAPAGAEPAPDAPLIERLAPSIALGTAAASVWAGLLLWWFRQRRRRPAPGHGDG</sequence>
<keyword evidence="2" id="KW-0732">Signal</keyword>
<dbReference type="AlphaFoldDB" id="A0A918XPU8"/>
<evidence type="ECO:0000256" key="2">
    <source>
        <dbReference type="SAM" id="SignalP"/>
    </source>
</evidence>
<dbReference type="EMBL" id="BMZS01000003">
    <property type="protein sequence ID" value="GHD45539.1"/>
    <property type="molecule type" value="Genomic_DNA"/>
</dbReference>
<gene>
    <name evidence="4" type="ORF">GCM10017083_13600</name>
</gene>
<feature type="transmembrane region" description="Helical" evidence="1">
    <location>
        <begin position="180"/>
        <end position="202"/>
    </location>
</feature>
<comment type="caution">
    <text evidence="4">The sequence shown here is derived from an EMBL/GenBank/DDBJ whole genome shotgun (WGS) entry which is preliminary data.</text>
</comment>